<keyword evidence="2" id="KW-1185">Reference proteome</keyword>
<accession>A0A143PKZ0</accession>
<protein>
    <submittedName>
        <fullName evidence="1">Uncharacterized protein</fullName>
    </submittedName>
</protein>
<gene>
    <name evidence="1" type="ORF">LuPra_02430</name>
</gene>
<dbReference type="AlphaFoldDB" id="A0A143PKZ0"/>
<evidence type="ECO:0000313" key="1">
    <source>
        <dbReference type="EMBL" id="AMY09217.1"/>
    </source>
</evidence>
<reference evidence="2" key="2">
    <citation type="submission" date="2016-04" db="EMBL/GenBank/DDBJ databases">
        <title>First Complete Genome Sequence of a Subdivision 6 Acidobacterium.</title>
        <authorList>
            <person name="Huang S."/>
            <person name="Vieira S."/>
            <person name="Bunk B."/>
            <person name="Riedel T."/>
            <person name="Sproeer C."/>
            <person name="Overmann J."/>
        </authorList>
    </citation>
    <scope>NUCLEOTIDE SEQUENCE [LARGE SCALE GENOMIC DNA]</scope>
    <source>
        <strain evidence="2">DSM 100886 HEG_-6_39</strain>
    </source>
</reference>
<dbReference type="KEGG" id="abac:LuPra_02430"/>
<proteinExistence type="predicted"/>
<evidence type="ECO:0000313" key="2">
    <source>
        <dbReference type="Proteomes" id="UP000076079"/>
    </source>
</evidence>
<dbReference type="Proteomes" id="UP000076079">
    <property type="component" value="Chromosome"/>
</dbReference>
<dbReference type="EMBL" id="CP015136">
    <property type="protein sequence ID" value="AMY09217.1"/>
    <property type="molecule type" value="Genomic_DNA"/>
</dbReference>
<name>A0A143PKZ0_LUTPR</name>
<sequence>MLAGVSLVAAEPAYVGKWKFNAARSQLTGDTVTISSGADGTMTFDGQGFKYSFKVDGKEYPTPDGSRASWTQPEPDAWDVTIKAGGKLLVGYRAVVKGETMRLAGKLTKPDGTTSDFTVAYKRTAGGPGLVGKWTSTEVTMPVSLLEVAAVAPDGVTITDDTGAVFSGQFDGTAAPGLGRLKGSKYTTIFRKTGANGFEMRTSVDGQPMYAEVYSVSADGKTLTIDGTPVNAPTEKYKVVFDRQ</sequence>
<organism evidence="1 2">
    <name type="scientific">Luteitalea pratensis</name>
    <dbReference type="NCBI Taxonomy" id="1855912"/>
    <lineage>
        <taxon>Bacteria</taxon>
        <taxon>Pseudomonadati</taxon>
        <taxon>Acidobacteriota</taxon>
        <taxon>Vicinamibacteria</taxon>
        <taxon>Vicinamibacterales</taxon>
        <taxon>Vicinamibacteraceae</taxon>
        <taxon>Luteitalea</taxon>
    </lineage>
</organism>
<reference evidence="1 2" key="1">
    <citation type="journal article" date="2016" name="Genome Announc.">
        <title>First Complete Genome Sequence of a Subdivision 6 Acidobacterium Strain.</title>
        <authorList>
            <person name="Huang S."/>
            <person name="Vieira S."/>
            <person name="Bunk B."/>
            <person name="Riedel T."/>
            <person name="Sproer C."/>
            <person name="Overmann J."/>
        </authorList>
    </citation>
    <scope>NUCLEOTIDE SEQUENCE [LARGE SCALE GENOMIC DNA]</scope>
    <source>
        <strain evidence="2">DSM 100886 HEG_-6_39</strain>
    </source>
</reference>
<dbReference type="STRING" id="1855912.LuPra_02430"/>